<reference evidence="1 2" key="1">
    <citation type="submission" date="2020-01" db="EMBL/GenBank/DDBJ databases">
        <title>Whole genome and functional gene identification of agarase of Vibrio HN897.</title>
        <authorList>
            <person name="Liu Y."/>
            <person name="Zhao Z."/>
        </authorList>
    </citation>
    <scope>NUCLEOTIDE SEQUENCE [LARGE SCALE GENOMIC DNA]</scope>
    <source>
        <strain evidence="1 2">HN897</strain>
    </source>
</reference>
<evidence type="ECO:0000313" key="1">
    <source>
        <dbReference type="EMBL" id="QIA64031.1"/>
    </source>
</evidence>
<accession>A0A7Z2T4D3</accession>
<dbReference type="RefSeq" id="WP_164648940.1">
    <property type="nucleotide sequence ID" value="NZ_CP047475.1"/>
</dbReference>
<gene>
    <name evidence="1" type="ORF">GT360_11160</name>
</gene>
<evidence type="ECO:0000313" key="2">
    <source>
        <dbReference type="Proteomes" id="UP000464262"/>
    </source>
</evidence>
<sequence>MTTYMEAALQTVREKNAATETSTHMATGVLPISIVIACNQHHQGHQVQKLNIWLERLFCQLQQQPVLMHGLELAVISAHDYPTVHQPMASLESISSIPLLAARGSKLTLAQSLDTALSMLLTRIEEYKQHSLKAKRPWLLIVTDRAGTDYVDDTRARIERYKASYEVIPFVLNFGDFSPALAPFSLGRQINININSTGDINQWLVDNLINVLRTKQGTVHLTPPPQKQAE</sequence>
<evidence type="ECO:0008006" key="3">
    <source>
        <dbReference type="Google" id="ProtNLM"/>
    </source>
</evidence>
<keyword evidence="2" id="KW-1185">Reference proteome</keyword>
<proteinExistence type="predicted"/>
<organism evidence="1 2">
    <name type="scientific">Vibrio astriarenae</name>
    <dbReference type="NCBI Taxonomy" id="1481923"/>
    <lineage>
        <taxon>Bacteria</taxon>
        <taxon>Pseudomonadati</taxon>
        <taxon>Pseudomonadota</taxon>
        <taxon>Gammaproteobacteria</taxon>
        <taxon>Vibrionales</taxon>
        <taxon>Vibrionaceae</taxon>
        <taxon>Vibrio</taxon>
    </lineage>
</organism>
<protein>
    <recommendedName>
        <fullName evidence="3">VWA domain-containing protein</fullName>
    </recommendedName>
</protein>
<dbReference type="AlphaFoldDB" id="A0A7Z2T4D3"/>
<dbReference type="KEGG" id="vas:GT360_11160"/>
<name>A0A7Z2T4D3_9VIBR</name>
<dbReference type="Proteomes" id="UP000464262">
    <property type="component" value="Chromosome 1"/>
</dbReference>
<dbReference type="EMBL" id="CP047475">
    <property type="protein sequence ID" value="QIA64031.1"/>
    <property type="molecule type" value="Genomic_DNA"/>
</dbReference>
<dbReference type="SUPFAM" id="SSF53300">
    <property type="entry name" value="vWA-like"/>
    <property type="match status" value="1"/>
</dbReference>
<dbReference type="InterPro" id="IPR036465">
    <property type="entry name" value="vWFA_dom_sf"/>
</dbReference>